<gene>
    <name evidence="6" type="primary">davD_1</name>
    <name evidence="6" type="ORF">LMG21510_01238</name>
</gene>
<dbReference type="InterPro" id="IPR016162">
    <property type="entry name" value="Ald_DH_N"/>
</dbReference>
<evidence type="ECO:0000313" key="6">
    <source>
        <dbReference type="EMBL" id="CAG9168771.1"/>
    </source>
</evidence>
<protein>
    <submittedName>
        <fullName evidence="6">Glutarate-semialdehyde dehydrogenase</fullName>
        <ecNumber evidence="6">1.2.1.-</ecNumber>
    </submittedName>
</protein>
<dbReference type="InterPro" id="IPR016161">
    <property type="entry name" value="Ald_DH/histidinol_DH"/>
</dbReference>
<feature type="domain" description="Aldehyde dehydrogenase" evidence="5">
    <location>
        <begin position="19"/>
        <end position="477"/>
    </location>
</feature>
<dbReference type="PANTHER" id="PTHR43353">
    <property type="entry name" value="SUCCINATE-SEMIALDEHYDE DEHYDROGENASE, MITOCHONDRIAL"/>
    <property type="match status" value="1"/>
</dbReference>
<dbReference type="RefSeq" id="WP_224040360.1">
    <property type="nucleotide sequence ID" value="NZ_CAJZAH010000001.1"/>
</dbReference>
<dbReference type="EC" id="1.2.1.-" evidence="6"/>
<dbReference type="NCBIfam" id="TIGR01780">
    <property type="entry name" value="SSADH"/>
    <property type="match status" value="1"/>
</dbReference>
<evidence type="ECO:0000256" key="4">
    <source>
        <dbReference type="RuleBase" id="RU003345"/>
    </source>
</evidence>
<evidence type="ECO:0000256" key="3">
    <source>
        <dbReference type="PROSITE-ProRule" id="PRU10007"/>
    </source>
</evidence>
<dbReference type="SUPFAM" id="SSF53720">
    <property type="entry name" value="ALDH-like"/>
    <property type="match status" value="1"/>
</dbReference>
<dbReference type="Proteomes" id="UP000721236">
    <property type="component" value="Unassembled WGS sequence"/>
</dbReference>
<reference evidence="6 7" key="1">
    <citation type="submission" date="2021-08" db="EMBL/GenBank/DDBJ databases">
        <authorList>
            <person name="Peeters C."/>
        </authorList>
    </citation>
    <scope>NUCLEOTIDE SEQUENCE [LARGE SCALE GENOMIC DNA]</scope>
    <source>
        <strain evidence="6 7">LMG 21510</strain>
    </source>
</reference>
<dbReference type="InterPro" id="IPR029510">
    <property type="entry name" value="Ald_DH_CS_GLU"/>
</dbReference>
<proteinExistence type="inferred from homology"/>
<comment type="similarity">
    <text evidence="1 4">Belongs to the aldehyde dehydrogenase family.</text>
</comment>
<dbReference type="InterPro" id="IPR050740">
    <property type="entry name" value="Aldehyde_DH_Superfamily"/>
</dbReference>
<feature type="active site" evidence="3">
    <location>
        <position position="255"/>
    </location>
</feature>
<keyword evidence="2 4" id="KW-0560">Oxidoreductase</keyword>
<evidence type="ECO:0000313" key="7">
    <source>
        <dbReference type="Proteomes" id="UP000721236"/>
    </source>
</evidence>
<dbReference type="NCBIfam" id="NF008415">
    <property type="entry name" value="PRK11241.1"/>
    <property type="match status" value="1"/>
</dbReference>
<name>A0ABN7Y7Q1_9BURK</name>
<dbReference type="InterPro" id="IPR016163">
    <property type="entry name" value="Ald_DH_C"/>
</dbReference>
<dbReference type="InterPro" id="IPR016160">
    <property type="entry name" value="Ald_DH_CS_CYS"/>
</dbReference>
<dbReference type="EMBL" id="CAJZAH010000001">
    <property type="protein sequence ID" value="CAG9168771.1"/>
    <property type="molecule type" value="Genomic_DNA"/>
</dbReference>
<dbReference type="Gene3D" id="3.40.309.10">
    <property type="entry name" value="Aldehyde Dehydrogenase, Chain A, domain 2"/>
    <property type="match status" value="1"/>
</dbReference>
<dbReference type="PANTHER" id="PTHR43353:SF5">
    <property type="entry name" value="SUCCINATE-SEMIALDEHYDE DEHYDROGENASE, MITOCHONDRIAL"/>
    <property type="match status" value="1"/>
</dbReference>
<organism evidence="6 7">
    <name type="scientific">Cupriavidus respiraculi</name>
    <dbReference type="NCBI Taxonomy" id="195930"/>
    <lineage>
        <taxon>Bacteria</taxon>
        <taxon>Pseudomonadati</taxon>
        <taxon>Pseudomonadota</taxon>
        <taxon>Betaproteobacteria</taxon>
        <taxon>Burkholderiales</taxon>
        <taxon>Burkholderiaceae</taxon>
        <taxon>Cupriavidus</taxon>
    </lineage>
</organism>
<evidence type="ECO:0000259" key="5">
    <source>
        <dbReference type="Pfam" id="PF00171"/>
    </source>
</evidence>
<dbReference type="PROSITE" id="PS00687">
    <property type="entry name" value="ALDEHYDE_DEHYDR_GLU"/>
    <property type="match status" value="1"/>
</dbReference>
<dbReference type="CDD" id="cd07103">
    <property type="entry name" value="ALDH_F5_SSADH_GabD"/>
    <property type="match status" value="1"/>
</dbReference>
<evidence type="ECO:0000256" key="2">
    <source>
        <dbReference type="ARBA" id="ARBA00023002"/>
    </source>
</evidence>
<accession>A0ABN7Y7Q1</accession>
<sequence>MQLNDTGLLRAQAFIGGAWADADSGETFPVTDPASGAPIGNVPKMGAAETRRAIEAARAAQTEWRRRTARERSAVLRKWHELMLAHADDLALLMTTEQGKPLAEAKGEVVYAASFLEWFAEEGKRVCGDVLATPANDKRLVVVKEPVGVCAAITPWNFPLAMITRKVGPALAAGCAMVLKPAEDTPLSALALAVLAERAGLPAGVLSVVTGDAKAIGGELTGNPVVRKLTFTGSTEVGRILMRQCADTIKKLSLELGGNAPFIVFDDADLDAAVEGAIASKYRNAGQTCVCANRLYVHDKVYDAFAQKLVAAVAKLRVGSGVEPDVLQGPLINEDAVRKVELHIDDALGKGARVLAGGKRHALGGTFFEPTVLADVTPAMRVAKEETFGPLAPLFRFHTDEEVVGMANDTEFGLASYFYSRDIGRIWRVAEALEYGMVGINTGLISNEVAPFGGVKQSGLGREGSKYGIDDYLEIKYLCMGGVDR</sequence>
<dbReference type="InterPro" id="IPR015590">
    <property type="entry name" value="Aldehyde_DH_dom"/>
</dbReference>
<evidence type="ECO:0000256" key="1">
    <source>
        <dbReference type="ARBA" id="ARBA00009986"/>
    </source>
</evidence>
<dbReference type="GO" id="GO:0016491">
    <property type="term" value="F:oxidoreductase activity"/>
    <property type="evidence" value="ECO:0007669"/>
    <property type="project" value="UniProtKB-KW"/>
</dbReference>
<dbReference type="Pfam" id="PF00171">
    <property type="entry name" value="Aldedh"/>
    <property type="match status" value="1"/>
</dbReference>
<dbReference type="InterPro" id="IPR010102">
    <property type="entry name" value="Succ_semiAld_DH"/>
</dbReference>
<dbReference type="PROSITE" id="PS00070">
    <property type="entry name" value="ALDEHYDE_DEHYDR_CYS"/>
    <property type="match status" value="1"/>
</dbReference>
<comment type="caution">
    <text evidence="6">The sequence shown here is derived from an EMBL/GenBank/DDBJ whole genome shotgun (WGS) entry which is preliminary data.</text>
</comment>
<dbReference type="Gene3D" id="3.40.605.10">
    <property type="entry name" value="Aldehyde Dehydrogenase, Chain A, domain 1"/>
    <property type="match status" value="1"/>
</dbReference>
<keyword evidence="7" id="KW-1185">Reference proteome</keyword>